<dbReference type="EMBL" id="LT608328">
    <property type="protein sequence ID" value="SCM59878.1"/>
    <property type="molecule type" value="Genomic_DNA"/>
</dbReference>
<name>A0A1G4GBI1_9BACT</name>
<gene>
    <name evidence="1" type="ORF">ING2E5A_3087</name>
</gene>
<proteinExistence type="predicted"/>
<protein>
    <submittedName>
        <fullName evidence="1">Uncharacterized protein</fullName>
    </submittedName>
</protein>
<dbReference type="STRING" id="1642646.ING2E5A_3087"/>
<reference evidence="1 2" key="1">
    <citation type="submission" date="2016-08" db="EMBL/GenBank/DDBJ databases">
        <authorList>
            <person name="Seilhamer J.J."/>
        </authorList>
    </citation>
    <scope>NUCLEOTIDE SEQUENCE [LARGE SCALE GENOMIC DNA]</scope>
    <source>
        <strain evidence="1">ING2-E5A</strain>
    </source>
</reference>
<evidence type="ECO:0000313" key="1">
    <source>
        <dbReference type="EMBL" id="SCM59878.1"/>
    </source>
</evidence>
<dbReference type="KEGG" id="pmuc:ING2E5A_3087"/>
<accession>A0A1G4GBI1</accession>
<sequence>MTHLQDFFYCPDNKWSKRTLLKETEIAMYNLSSRFSSSGKGDKKGPDRLALCIVLQYAASLRIVKNMPPRLASLLIN</sequence>
<organism evidence="1 2">
    <name type="scientific">Petrimonas mucosa</name>
    <dbReference type="NCBI Taxonomy" id="1642646"/>
    <lineage>
        <taxon>Bacteria</taxon>
        <taxon>Pseudomonadati</taxon>
        <taxon>Bacteroidota</taxon>
        <taxon>Bacteroidia</taxon>
        <taxon>Bacteroidales</taxon>
        <taxon>Dysgonomonadaceae</taxon>
        <taxon>Petrimonas</taxon>
    </lineage>
</organism>
<dbReference type="Proteomes" id="UP000178485">
    <property type="component" value="Chromosome i"/>
</dbReference>
<evidence type="ECO:0000313" key="2">
    <source>
        <dbReference type="Proteomes" id="UP000178485"/>
    </source>
</evidence>
<dbReference type="RefSeq" id="WP_154670099.1">
    <property type="nucleotide sequence ID" value="NZ_JBASDY010000193.1"/>
</dbReference>
<dbReference type="AlphaFoldDB" id="A0A1G4GBI1"/>
<keyword evidence="2" id="KW-1185">Reference proteome</keyword>